<gene>
    <name evidence="2" type="ORF">SLEP1_g6245</name>
</gene>
<protein>
    <submittedName>
        <fullName evidence="2">Uncharacterized protein</fullName>
    </submittedName>
</protein>
<evidence type="ECO:0000313" key="3">
    <source>
        <dbReference type="Proteomes" id="UP001054252"/>
    </source>
</evidence>
<reference evidence="2 3" key="1">
    <citation type="journal article" date="2021" name="Commun. Biol.">
        <title>The genome of Shorea leprosula (Dipterocarpaceae) highlights the ecological relevance of drought in aseasonal tropical rainforests.</title>
        <authorList>
            <person name="Ng K.K.S."/>
            <person name="Kobayashi M.J."/>
            <person name="Fawcett J.A."/>
            <person name="Hatakeyama M."/>
            <person name="Paape T."/>
            <person name="Ng C.H."/>
            <person name="Ang C.C."/>
            <person name="Tnah L.H."/>
            <person name="Lee C.T."/>
            <person name="Nishiyama T."/>
            <person name="Sese J."/>
            <person name="O'Brien M.J."/>
            <person name="Copetti D."/>
            <person name="Mohd Noor M.I."/>
            <person name="Ong R.C."/>
            <person name="Putra M."/>
            <person name="Sireger I.Z."/>
            <person name="Indrioko S."/>
            <person name="Kosugi Y."/>
            <person name="Izuno A."/>
            <person name="Isagi Y."/>
            <person name="Lee S.L."/>
            <person name="Shimizu K.K."/>
        </authorList>
    </citation>
    <scope>NUCLEOTIDE SEQUENCE [LARGE SCALE GENOMIC DNA]</scope>
    <source>
        <strain evidence="2">214</strain>
    </source>
</reference>
<evidence type="ECO:0000313" key="2">
    <source>
        <dbReference type="EMBL" id="GKU92532.1"/>
    </source>
</evidence>
<dbReference type="Proteomes" id="UP001054252">
    <property type="component" value="Unassembled WGS sequence"/>
</dbReference>
<organism evidence="2 3">
    <name type="scientific">Rubroshorea leprosula</name>
    <dbReference type="NCBI Taxonomy" id="152421"/>
    <lineage>
        <taxon>Eukaryota</taxon>
        <taxon>Viridiplantae</taxon>
        <taxon>Streptophyta</taxon>
        <taxon>Embryophyta</taxon>
        <taxon>Tracheophyta</taxon>
        <taxon>Spermatophyta</taxon>
        <taxon>Magnoliopsida</taxon>
        <taxon>eudicotyledons</taxon>
        <taxon>Gunneridae</taxon>
        <taxon>Pentapetalae</taxon>
        <taxon>rosids</taxon>
        <taxon>malvids</taxon>
        <taxon>Malvales</taxon>
        <taxon>Dipterocarpaceae</taxon>
        <taxon>Rubroshorea</taxon>
    </lineage>
</organism>
<keyword evidence="3" id="KW-1185">Reference proteome</keyword>
<accession>A0AAV5I0V4</accession>
<sequence length="103" mass="10915">MGVPGKEPSKPYHGKEGYSFWLNVTVRQLTKEDLEHLSNYLTDLRNRATIKLIEKLASAPASTPPPPAPANMDPAQVINAPNGTNMGNDVGGASPSPNVPGPN</sequence>
<evidence type="ECO:0000256" key="1">
    <source>
        <dbReference type="SAM" id="MobiDB-lite"/>
    </source>
</evidence>
<comment type="caution">
    <text evidence="2">The sequence shown here is derived from an EMBL/GenBank/DDBJ whole genome shotgun (WGS) entry which is preliminary data.</text>
</comment>
<dbReference type="EMBL" id="BPVZ01000006">
    <property type="protein sequence ID" value="GKU92532.1"/>
    <property type="molecule type" value="Genomic_DNA"/>
</dbReference>
<name>A0AAV5I0V4_9ROSI</name>
<feature type="region of interest" description="Disordered" evidence="1">
    <location>
        <begin position="59"/>
        <end position="103"/>
    </location>
</feature>
<proteinExistence type="predicted"/>
<dbReference type="AlphaFoldDB" id="A0AAV5I0V4"/>